<dbReference type="AlphaFoldDB" id="A0A6A6EP31"/>
<feature type="compositionally biased region" description="Low complexity" evidence="1">
    <location>
        <begin position="475"/>
        <end position="493"/>
    </location>
</feature>
<feature type="region of interest" description="Disordered" evidence="1">
    <location>
        <begin position="584"/>
        <end position="611"/>
    </location>
</feature>
<feature type="compositionally biased region" description="Polar residues" evidence="1">
    <location>
        <begin position="368"/>
        <end position="385"/>
    </location>
</feature>
<accession>A0A6A6EP31</accession>
<evidence type="ECO:0000256" key="1">
    <source>
        <dbReference type="SAM" id="MobiDB-lite"/>
    </source>
</evidence>
<feature type="compositionally biased region" description="Polar residues" evidence="1">
    <location>
        <begin position="453"/>
        <end position="470"/>
    </location>
</feature>
<feature type="compositionally biased region" description="Polar residues" evidence="1">
    <location>
        <begin position="227"/>
        <end position="268"/>
    </location>
</feature>
<gene>
    <name evidence="2" type="ORF">K469DRAFT_694819</name>
</gene>
<feature type="compositionally biased region" description="Pro residues" evidence="1">
    <location>
        <begin position="48"/>
        <end position="62"/>
    </location>
</feature>
<keyword evidence="3" id="KW-1185">Reference proteome</keyword>
<feature type="compositionally biased region" description="Low complexity" evidence="1">
    <location>
        <begin position="93"/>
        <end position="145"/>
    </location>
</feature>
<feature type="region of interest" description="Disordered" evidence="1">
    <location>
        <begin position="30"/>
        <end position="500"/>
    </location>
</feature>
<feature type="compositionally biased region" description="Polar residues" evidence="1">
    <location>
        <begin position="435"/>
        <end position="445"/>
    </location>
</feature>
<sequence>MAKPGLAPVAPSSRQDVISALLNDYGNSFGRGDTSPYAYSPVPTLKELPPPPPGDNDKPLPPVMMRFQLRVDEPRSHLSYNGDRKNSLEQPTKILSRSISRSSKPPSLRLAVSNGSTAALPATPASSAAFSSVTPSAASASQTPAERPLPRLPPPPPEKSQLRNQPEMGNRSSKESVNSQGQNEPPRPSVIKRKAVPAPGETKRFPTLADLSGPRGRKVGPKPATSVIENDSSINVSLATQSTKEPTANSSQTELSSYAPSRNATSENRPALPGVNVPVEVPPTPEELPSQSLMQPPKPSIGLPSRPAPRRSSENEPTPTSAKHFRGKSSTGFDIFKASKGSEKGRPMNTITPSPTPSPTKTPAVQPAQDSTLPSPPLQQQNQGPESPVSPMSPGRRPFSFEPVSQSQLQVEPPLSPPRPTFAEPARNFSRPGSPVTQSPVQSQFPGRPQSPAPAQTQFPPRTTSRTNPLPASEPQPQTHPHLQPQHSPTSPSFTPSYMRRPKSKIAPILPIHTTCYHSHARFHRSSNRFAPMACMLCHTDDKQDKWSCTWCSLRICAGCRGELEKIPNRSVSRFLERKKFDSGVDVEGDGKGGDRPGVVVWESGEGEGDD</sequence>
<organism evidence="2 3">
    <name type="scientific">Zopfia rhizophila CBS 207.26</name>
    <dbReference type="NCBI Taxonomy" id="1314779"/>
    <lineage>
        <taxon>Eukaryota</taxon>
        <taxon>Fungi</taxon>
        <taxon>Dikarya</taxon>
        <taxon>Ascomycota</taxon>
        <taxon>Pezizomycotina</taxon>
        <taxon>Dothideomycetes</taxon>
        <taxon>Dothideomycetes incertae sedis</taxon>
        <taxon>Zopfiaceae</taxon>
        <taxon>Zopfia</taxon>
    </lineage>
</organism>
<dbReference type="OrthoDB" id="5425130at2759"/>
<dbReference type="EMBL" id="ML994615">
    <property type="protein sequence ID" value="KAF2192773.1"/>
    <property type="molecule type" value="Genomic_DNA"/>
</dbReference>
<feature type="compositionally biased region" description="Basic and acidic residues" evidence="1">
    <location>
        <begin position="69"/>
        <end position="87"/>
    </location>
</feature>
<dbReference type="Proteomes" id="UP000800200">
    <property type="component" value="Unassembled WGS sequence"/>
</dbReference>
<name>A0A6A6EP31_9PEZI</name>
<evidence type="ECO:0000313" key="3">
    <source>
        <dbReference type="Proteomes" id="UP000800200"/>
    </source>
</evidence>
<proteinExistence type="predicted"/>
<evidence type="ECO:0000313" key="2">
    <source>
        <dbReference type="EMBL" id="KAF2192773.1"/>
    </source>
</evidence>
<protein>
    <submittedName>
        <fullName evidence="2">Uncharacterized protein</fullName>
    </submittedName>
</protein>
<feature type="compositionally biased region" description="Basic and acidic residues" evidence="1">
    <location>
        <begin position="584"/>
        <end position="595"/>
    </location>
</feature>
<reference evidence="2" key="1">
    <citation type="journal article" date="2020" name="Stud. Mycol.">
        <title>101 Dothideomycetes genomes: a test case for predicting lifestyles and emergence of pathogens.</title>
        <authorList>
            <person name="Haridas S."/>
            <person name="Albert R."/>
            <person name="Binder M."/>
            <person name="Bloem J."/>
            <person name="Labutti K."/>
            <person name="Salamov A."/>
            <person name="Andreopoulos B."/>
            <person name="Baker S."/>
            <person name="Barry K."/>
            <person name="Bills G."/>
            <person name="Bluhm B."/>
            <person name="Cannon C."/>
            <person name="Castanera R."/>
            <person name="Culley D."/>
            <person name="Daum C."/>
            <person name="Ezra D."/>
            <person name="Gonzalez J."/>
            <person name="Henrissat B."/>
            <person name="Kuo A."/>
            <person name="Liang C."/>
            <person name="Lipzen A."/>
            <person name="Lutzoni F."/>
            <person name="Magnuson J."/>
            <person name="Mondo S."/>
            <person name="Nolan M."/>
            <person name="Ohm R."/>
            <person name="Pangilinan J."/>
            <person name="Park H.-J."/>
            <person name="Ramirez L."/>
            <person name="Alfaro M."/>
            <person name="Sun H."/>
            <person name="Tritt A."/>
            <person name="Yoshinaga Y."/>
            <person name="Zwiers L.-H."/>
            <person name="Turgeon B."/>
            <person name="Goodwin S."/>
            <person name="Spatafora J."/>
            <person name="Crous P."/>
            <person name="Grigoriev I."/>
        </authorList>
    </citation>
    <scope>NUCLEOTIDE SEQUENCE</scope>
    <source>
        <strain evidence="2">CBS 207.26</strain>
    </source>
</reference>